<evidence type="ECO:0000313" key="1">
    <source>
        <dbReference type="EMBL" id="MDX8030053.1"/>
    </source>
</evidence>
<sequence>MDVVPGAGLAAGVLTVAASAGISQHERDQPGKVHLAMMAEMSKAP</sequence>
<dbReference type="RefSeq" id="WP_319965056.1">
    <property type="nucleotide sequence ID" value="NZ_JAXAVW010000005.1"/>
</dbReference>
<proteinExistence type="predicted"/>
<accession>A0ABU4SWD1</accession>
<protein>
    <submittedName>
        <fullName evidence="1">Uncharacterized protein</fullName>
    </submittedName>
</protein>
<name>A0ABU4SWD1_9PSEU</name>
<comment type="caution">
    <text evidence="1">The sequence shown here is derived from an EMBL/GenBank/DDBJ whole genome shotgun (WGS) entry which is preliminary data.</text>
</comment>
<reference evidence="1 2" key="1">
    <citation type="submission" date="2023-11" db="EMBL/GenBank/DDBJ databases">
        <title>Lentzea sokolovensis, sp. nov., Lentzea kristufkii, sp. nov., and Lentzea miocenensis, sp. nov., rare actinobacteria from Sokolov Coal Basin, Miocene lacustrine sediment, Czech Republic.</title>
        <authorList>
            <person name="Lara A."/>
            <person name="Kotroba L."/>
            <person name="Nouioui I."/>
            <person name="Neumann-Schaal M."/>
            <person name="Mast Y."/>
            <person name="Chronakova A."/>
        </authorList>
    </citation>
    <scope>NUCLEOTIDE SEQUENCE [LARGE SCALE GENOMIC DNA]</scope>
    <source>
        <strain evidence="1 2">BCCO 10_0856</strain>
    </source>
</reference>
<dbReference type="EMBL" id="JAXAVW010000005">
    <property type="protein sequence ID" value="MDX8030053.1"/>
    <property type="molecule type" value="Genomic_DNA"/>
</dbReference>
<keyword evidence="2" id="KW-1185">Reference proteome</keyword>
<organism evidence="1 2">
    <name type="scientific">Lentzea miocenica</name>
    <dbReference type="NCBI Taxonomy" id="3095431"/>
    <lineage>
        <taxon>Bacteria</taxon>
        <taxon>Bacillati</taxon>
        <taxon>Actinomycetota</taxon>
        <taxon>Actinomycetes</taxon>
        <taxon>Pseudonocardiales</taxon>
        <taxon>Pseudonocardiaceae</taxon>
        <taxon>Lentzea</taxon>
    </lineage>
</organism>
<gene>
    <name evidence="1" type="ORF">SK803_07510</name>
</gene>
<dbReference type="Proteomes" id="UP001285521">
    <property type="component" value="Unassembled WGS sequence"/>
</dbReference>
<evidence type="ECO:0000313" key="2">
    <source>
        <dbReference type="Proteomes" id="UP001285521"/>
    </source>
</evidence>